<organism evidence="1 2">
    <name type="scientific">Candidatus Daviesbacteria bacterium GW2011_GWF2_38_6</name>
    <dbReference type="NCBI Taxonomy" id="1618432"/>
    <lineage>
        <taxon>Bacteria</taxon>
        <taxon>Candidatus Daviesiibacteriota</taxon>
    </lineage>
</organism>
<reference evidence="1 2" key="1">
    <citation type="journal article" date="2015" name="Nature">
        <title>rRNA introns, odd ribosomes, and small enigmatic genomes across a large radiation of phyla.</title>
        <authorList>
            <person name="Brown C.T."/>
            <person name="Hug L.A."/>
            <person name="Thomas B.C."/>
            <person name="Sharon I."/>
            <person name="Castelle C.J."/>
            <person name="Singh A."/>
            <person name="Wilkins M.J."/>
            <person name="Williams K.H."/>
            <person name="Banfield J.F."/>
        </authorList>
    </citation>
    <scope>NUCLEOTIDE SEQUENCE [LARGE SCALE GENOMIC DNA]</scope>
</reference>
<dbReference type="Proteomes" id="UP000034324">
    <property type="component" value="Unassembled WGS sequence"/>
</dbReference>
<dbReference type="SUPFAM" id="SSF143011">
    <property type="entry name" value="RelE-like"/>
    <property type="match status" value="1"/>
</dbReference>
<dbReference type="EMBL" id="LBVC01000017">
    <property type="protein sequence ID" value="KKQ78572.1"/>
    <property type="molecule type" value="Genomic_DNA"/>
</dbReference>
<evidence type="ECO:0000313" key="2">
    <source>
        <dbReference type="Proteomes" id="UP000034324"/>
    </source>
</evidence>
<dbReference type="Gene3D" id="3.30.2310.20">
    <property type="entry name" value="RelE-like"/>
    <property type="match status" value="1"/>
</dbReference>
<evidence type="ECO:0008006" key="3">
    <source>
        <dbReference type="Google" id="ProtNLM"/>
    </source>
</evidence>
<dbReference type="AlphaFoldDB" id="A0A0G0KIH2"/>
<protein>
    <recommendedName>
        <fullName evidence="3">Toxin YoeB</fullName>
    </recommendedName>
</protein>
<sequence length="82" mass="10014">MNVKPLKETLRKYLDRRDLTKKFNKQIKLLSENFSYPSLNTEIIEPKEFRLYSFRIDRKYRAIFALTNEGEIEIIDINDHYQ</sequence>
<evidence type="ECO:0000313" key="1">
    <source>
        <dbReference type="EMBL" id="KKQ78572.1"/>
    </source>
</evidence>
<gene>
    <name evidence="1" type="ORF">US99_C0017G0005</name>
</gene>
<name>A0A0G0KIH2_9BACT</name>
<accession>A0A0G0KIH2</accession>
<proteinExistence type="predicted"/>
<comment type="caution">
    <text evidence="1">The sequence shown here is derived from an EMBL/GenBank/DDBJ whole genome shotgun (WGS) entry which is preliminary data.</text>
</comment>
<dbReference type="InterPro" id="IPR035093">
    <property type="entry name" value="RelE/ParE_toxin_dom_sf"/>
</dbReference>